<dbReference type="PROSITE" id="PS50943">
    <property type="entry name" value="HTH_CROC1"/>
    <property type="match status" value="1"/>
</dbReference>
<dbReference type="Proteomes" id="UP000663400">
    <property type="component" value="Chromosome"/>
</dbReference>
<dbReference type="InterPro" id="IPR010982">
    <property type="entry name" value="Lambda_DNA-bd_dom_sf"/>
</dbReference>
<dbReference type="InterPro" id="IPR001387">
    <property type="entry name" value="Cro/C1-type_HTH"/>
</dbReference>
<evidence type="ECO:0000259" key="1">
    <source>
        <dbReference type="PROSITE" id="PS50943"/>
    </source>
</evidence>
<sequence>MDLAGFIERARDKKDLSFRKLERASDLDHAYIWHLAKGSKTSPSETTLEKLSEALSLDERERAILQLLAEQPIDDALFNLMITRRDIAWDELRDVSRVSNRGDRQTTEEGWLKLIEHMRELF</sequence>
<protein>
    <submittedName>
        <fullName evidence="2">Helix-turn-helix domain-containing protein</fullName>
    </submittedName>
</protein>
<dbReference type="Gene3D" id="1.10.260.40">
    <property type="entry name" value="lambda repressor-like DNA-binding domains"/>
    <property type="match status" value="1"/>
</dbReference>
<keyword evidence="3" id="KW-1185">Reference proteome</keyword>
<evidence type="ECO:0000313" key="3">
    <source>
        <dbReference type="Proteomes" id="UP000663400"/>
    </source>
</evidence>
<feature type="domain" description="HTH cro/C1-type" evidence="1">
    <location>
        <begin position="7"/>
        <end position="62"/>
    </location>
</feature>
<proteinExistence type="predicted"/>
<evidence type="ECO:0000313" key="2">
    <source>
        <dbReference type="EMBL" id="QSX74229.1"/>
    </source>
</evidence>
<gene>
    <name evidence="2" type="ORF">HIV01_013630</name>
</gene>
<accession>A0ABX7R829</accession>
<dbReference type="EMBL" id="CP071517">
    <property type="protein sequence ID" value="QSX74229.1"/>
    <property type="molecule type" value="Genomic_DNA"/>
</dbReference>
<reference evidence="2 3" key="1">
    <citation type="submission" date="2021-02" db="EMBL/GenBank/DDBJ databases">
        <title>Lysobacter arenosi sp. nov., isolated from soil of gangwondo yeongwol, south Korea.</title>
        <authorList>
            <person name="Kim K.R."/>
            <person name="Kim K.H."/>
            <person name="Jeon C.O."/>
        </authorList>
    </citation>
    <scope>NUCLEOTIDE SEQUENCE [LARGE SCALE GENOMIC DNA]</scope>
    <source>
        <strain evidence="2 3">R7</strain>
    </source>
</reference>
<name>A0ABX7R829_9GAMM</name>
<dbReference type="RefSeq" id="WP_200607939.1">
    <property type="nucleotide sequence ID" value="NZ_CP071517.1"/>
</dbReference>
<organism evidence="2 3">
    <name type="scientific">Lysobacter arenosi</name>
    <dbReference type="NCBI Taxonomy" id="2795387"/>
    <lineage>
        <taxon>Bacteria</taxon>
        <taxon>Pseudomonadati</taxon>
        <taxon>Pseudomonadota</taxon>
        <taxon>Gammaproteobacteria</taxon>
        <taxon>Lysobacterales</taxon>
        <taxon>Lysobacteraceae</taxon>
        <taxon>Lysobacter</taxon>
    </lineage>
</organism>
<dbReference type="SUPFAM" id="SSF47413">
    <property type="entry name" value="lambda repressor-like DNA-binding domains"/>
    <property type="match status" value="1"/>
</dbReference>
<dbReference type="Pfam" id="PF13560">
    <property type="entry name" value="HTH_31"/>
    <property type="match status" value="1"/>
</dbReference>